<dbReference type="AlphaFoldDB" id="A0AAE5A559"/>
<evidence type="ECO:0000256" key="1">
    <source>
        <dbReference type="SAM" id="MobiDB-lite"/>
    </source>
</evidence>
<comment type="caution">
    <text evidence="2">The sequence shown here is derived from an EMBL/GenBank/DDBJ whole genome shotgun (WGS) entry which is preliminary data.</text>
</comment>
<dbReference type="RefSeq" id="WP_317747623.1">
    <property type="nucleotide sequence ID" value="NZ_JAWLUP010000012.1"/>
</dbReference>
<evidence type="ECO:0000313" key="3">
    <source>
        <dbReference type="Proteomes" id="UP001185863"/>
    </source>
</evidence>
<accession>A0AAE5A559</accession>
<evidence type="ECO:0000313" key="2">
    <source>
        <dbReference type="EMBL" id="MDV7264515.1"/>
    </source>
</evidence>
<proteinExistence type="predicted"/>
<name>A0AAE5A559_9NOCA</name>
<evidence type="ECO:0008006" key="4">
    <source>
        <dbReference type="Google" id="ProtNLM"/>
    </source>
</evidence>
<organism evidence="2 3">
    <name type="scientific">Rhodococcus oxybenzonivorans</name>
    <dbReference type="NCBI Taxonomy" id="1990687"/>
    <lineage>
        <taxon>Bacteria</taxon>
        <taxon>Bacillati</taxon>
        <taxon>Actinomycetota</taxon>
        <taxon>Actinomycetes</taxon>
        <taxon>Mycobacteriales</taxon>
        <taxon>Nocardiaceae</taxon>
        <taxon>Rhodococcus</taxon>
    </lineage>
</organism>
<gene>
    <name evidence="2" type="ORF">R4315_08155</name>
</gene>
<sequence>MEPDTAEGDLVKTLSIVVPVLLLCLVGCSGQNDPRAIPAATTAVPPPSSSVAAPVQPAPVQPPPAAALPPTPKSLPDNGTFKVGADIQPGEYVVSPTASHGYWERLSCLTGDFECILANGIVQGDGYLTILPGDVAVTVQNVRLTPSANPAGTGAPPPQSSGTDGQGFVGVSGARCNSSNPAVALGRTTQSLVVICETGVGRLYYKGVRLSDGASVEIDDPVRTNTGFAATNAGVQYSLSPEALVITEGSNQLASEPMLEYWAE</sequence>
<feature type="compositionally biased region" description="Low complexity" evidence="1">
    <location>
        <begin position="39"/>
        <end position="55"/>
    </location>
</feature>
<protein>
    <recommendedName>
        <fullName evidence="4">Protein kinase</fullName>
    </recommendedName>
</protein>
<dbReference type="EMBL" id="JAWLUP010000012">
    <property type="protein sequence ID" value="MDV7264515.1"/>
    <property type="molecule type" value="Genomic_DNA"/>
</dbReference>
<feature type="region of interest" description="Disordered" evidence="1">
    <location>
        <begin position="147"/>
        <end position="167"/>
    </location>
</feature>
<reference evidence="2" key="1">
    <citation type="submission" date="2023-10" db="EMBL/GenBank/DDBJ databases">
        <title>Development of a sustainable strategy for remediation of hydrocarbon-contaminated territories based on the waste exchange concept.</title>
        <authorList>
            <person name="Krivoruchko A."/>
        </authorList>
    </citation>
    <scope>NUCLEOTIDE SEQUENCE</scope>
    <source>
        <strain evidence="2">IEGM 68</strain>
    </source>
</reference>
<dbReference type="Proteomes" id="UP001185863">
    <property type="component" value="Unassembled WGS sequence"/>
</dbReference>
<feature type="region of interest" description="Disordered" evidence="1">
    <location>
        <begin position="39"/>
        <end position="71"/>
    </location>
</feature>
<feature type="compositionally biased region" description="Pro residues" evidence="1">
    <location>
        <begin position="56"/>
        <end position="71"/>
    </location>
</feature>